<dbReference type="AlphaFoldDB" id="A0A0G4FDH9"/>
<gene>
    <name evidence="2" type="ORF">Cvel_16481</name>
</gene>
<reference evidence="2" key="1">
    <citation type="submission" date="2014-11" db="EMBL/GenBank/DDBJ databases">
        <authorList>
            <person name="Otto D Thomas"/>
            <person name="Naeem Raeece"/>
        </authorList>
    </citation>
    <scope>NUCLEOTIDE SEQUENCE</scope>
</reference>
<organism evidence="2">
    <name type="scientific">Chromera velia CCMP2878</name>
    <dbReference type="NCBI Taxonomy" id="1169474"/>
    <lineage>
        <taxon>Eukaryota</taxon>
        <taxon>Sar</taxon>
        <taxon>Alveolata</taxon>
        <taxon>Colpodellida</taxon>
        <taxon>Chromeraceae</taxon>
        <taxon>Chromera</taxon>
    </lineage>
</organism>
<feature type="compositionally biased region" description="Basic and acidic residues" evidence="1">
    <location>
        <begin position="151"/>
        <end position="170"/>
    </location>
</feature>
<feature type="region of interest" description="Disordered" evidence="1">
    <location>
        <begin position="45"/>
        <end position="181"/>
    </location>
</feature>
<name>A0A0G4FDH9_9ALVE</name>
<dbReference type="EMBL" id="CDMZ01000298">
    <property type="protein sequence ID" value="CEM11278.1"/>
    <property type="molecule type" value="Genomic_DNA"/>
</dbReference>
<evidence type="ECO:0000256" key="1">
    <source>
        <dbReference type="SAM" id="MobiDB-lite"/>
    </source>
</evidence>
<feature type="compositionally biased region" description="Acidic residues" evidence="1">
    <location>
        <begin position="171"/>
        <end position="181"/>
    </location>
</feature>
<protein>
    <submittedName>
        <fullName evidence="2">Uncharacterized protein</fullName>
    </submittedName>
</protein>
<evidence type="ECO:0000313" key="2">
    <source>
        <dbReference type="EMBL" id="CEM11278.1"/>
    </source>
</evidence>
<proteinExistence type="predicted"/>
<feature type="compositionally biased region" description="Basic and acidic residues" evidence="1">
    <location>
        <begin position="57"/>
        <end position="141"/>
    </location>
</feature>
<accession>A0A0G4FDH9</accession>
<dbReference type="VEuPathDB" id="CryptoDB:Cvel_16481"/>
<sequence length="181" mass="20664">MKGPRCLMRMDAEQLEEECVKLSYHVNCSLGLGMISKLFEEYQMAPNSRTHQSGSEGDERRTGTEGRGAERRCGRKGREESGKAVWKEGRKGEWERGVWKKGGEKSGKKVWKEDSEGRGEESGKEVCGRKRGEESGKEVMRRLKKGGKLNRNLDRNFKGVYTRRNERNESDKEDEEEGSKG</sequence>